<protein>
    <submittedName>
        <fullName evidence="1">Uncharacterized protein</fullName>
    </submittedName>
</protein>
<dbReference type="EMBL" id="KY774314">
    <property type="protein sequence ID" value="ART32347.1"/>
    <property type="molecule type" value="Genomic_DNA"/>
</dbReference>
<name>A0A1Y0B4P5_9LAMI</name>
<gene>
    <name evidence="1" type="ORF">AEK19_MT2201</name>
</gene>
<geneLocation type="mitochondrion" evidence="1"/>
<evidence type="ECO:0000313" key="1">
    <source>
        <dbReference type="EMBL" id="ART32347.1"/>
    </source>
</evidence>
<accession>A0A1Y0B4P5</accession>
<sequence>MVKIHFSNSMNFIDNLFLLYSFYKLPILDKDGNRKNPDSRMGIPPVGMISKVLLNLFLVNLDREFRSSPFFIIEGISMRLSLLSLCQVLMIMQQ</sequence>
<keyword evidence="1" id="KW-0496">Mitochondrion</keyword>
<organism evidence="1">
    <name type="scientific">Utricularia reniformis</name>
    <dbReference type="NCBI Taxonomy" id="192314"/>
    <lineage>
        <taxon>Eukaryota</taxon>
        <taxon>Viridiplantae</taxon>
        <taxon>Streptophyta</taxon>
        <taxon>Embryophyta</taxon>
        <taxon>Tracheophyta</taxon>
        <taxon>Spermatophyta</taxon>
        <taxon>Magnoliopsida</taxon>
        <taxon>eudicotyledons</taxon>
        <taxon>Gunneridae</taxon>
        <taxon>Pentapetalae</taxon>
        <taxon>asterids</taxon>
        <taxon>lamiids</taxon>
        <taxon>Lamiales</taxon>
        <taxon>Lentibulariaceae</taxon>
        <taxon>Utricularia</taxon>
    </lineage>
</organism>
<reference evidence="1" key="1">
    <citation type="submission" date="2017-03" db="EMBL/GenBank/DDBJ databases">
        <title>The mitochondrial genome of the carnivorous plant Utricularia reniformis (Lentibulariaceae): structure, comparative analysis and evolutionary landmarks.</title>
        <authorList>
            <person name="Silva S.R."/>
            <person name="Alvarenga D.O."/>
            <person name="Michael T.P."/>
            <person name="Miranda V.F.O."/>
            <person name="Varani A.M."/>
        </authorList>
    </citation>
    <scope>NUCLEOTIDE SEQUENCE</scope>
</reference>
<proteinExistence type="predicted"/>
<dbReference type="AlphaFoldDB" id="A0A1Y0B4P5"/>